<organism evidence="2 3">
    <name type="scientific">Pandoraea sputorum</name>
    <dbReference type="NCBI Taxonomy" id="93222"/>
    <lineage>
        <taxon>Bacteria</taxon>
        <taxon>Pseudomonadati</taxon>
        <taxon>Pseudomonadota</taxon>
        <taxon>Betaproteobacteria</taxon>
        <taxon>Burkholderiales</taxon>
        <taxon>Burkholderiaceae</taxon>
        <taxon>Pandoraea</taxon>
    </lineage>
</organism>
<accession>A0A239SYT7</accession>
<dbReference type="Proteomes" id="UP000215126">
    <property type="component" value="Chromosome 1"/>
</dbReference>
<dbReference type="SUPFAM" id="SSF55729">
    <property type="entry name" value="Acyl-CoA N-acyltransferases (Nat)"/>
    <property type="match status" value="1"/>
</dbReference>
<dbReference type="GO" id="GO:0016747">
    <property type="term" value="F:acyltransferase activity, transferring groups other than amino-acyl groups"/>
    <property type="evidence" value="ECO:0007669"/>
    <property type="project" value="InterPro"/>
</dbReference>
<keyword evidence="3" id="KW-1185">Reference proteome</keyword>
<evidence type="ECO:0000313" key="3">
    <source>
        <dbReference type="Proteomes" id="UP000215126"/>
    </source>
</evidence>
<dbReference type="InterPro" id="IPR016181">
    <property type="entry name" value="Acyl_CoA_acyltransferase"/>
</dbReference>
<proteinExistence type="predicted"/>
<evidence type="ECO:0000313" key="2">
    <source>
        <dbReference type="EMBL" id="SNU90038.1"/>
    </source>
</evidence>
<reference evidence="2 3" key="1">
    <citation type="submission" date="2017-06" db="EMBL/GenBank/DDBJ databases">
        <authorList>
            <consortium name="Pathogen Informatics"/>
        </authorList>
    </citation>
    <scope>NUCLEOTIDE SEQUENCE [LARGE SCALE GENOMIC DNA]</scope>
    <source>
        <strain evidence="2 3">NCTC13161</strain>
    </source>
</reference>
<dbReference type="Gene3D" id="3.40.630.30">
    <property type="match status" value="1"/>
</dbReference>
<feature type="domain" description="N-acetyltransferase" evidence="1">
    <location>
        <begin position="11"/>
        <end position="43"/>
    </location>
</feature>
<gene>
    <name evidence="2" type="ORF">SAMEA4530655_04834</name>
</gene>
<name>A0A239SYT7_9BURK</name>
<dbReference type="GeneID" id="88097757"/>
<protein>
    <recommendedName>
        <fullName evidence="1">N-acetyltransferase domain-containing protein</fullName>
    </recommendedName>
</protein>
<sequence length="45" mass="4975">MRRDYANGCDRSPAVFLEGIYVSPLSRRMGVARALCTSVEPWGVS</sequence>
<dbReference type="Pfam" id="PF00583">
    <property type="entry name" value="Acetyltransf_1"/>
    <property type="match status" value="1"/>
</dbReference>
<dbReference type="RefSeq" id="WP_231965108.1">
    <property type="nucleotide sequence ID" value="NZ_CP010431.2"/>
</dbReference>
<dbReference type="AlphaFoldDB" id="A0A239SYT7"/>
<dbReference type="InterPro" id="IPR000182">
    <property type="entry name" value="GNAT_dom"/>
</dbReference>
<dbReference type="EMBL" id="LT906435">
    <property type="protein sequence ID" value="SNU90038.1"/>
    <property type="molecule type" value="Genomic_DNA"/>
</dbReference>
<evidence type="ECO:0000259" key="1">
    <source>
        <dbReference type="Pfam" id="PF00583"/>
    </source>
</evidence>